<dbReference type="InParanoid" id="A0A6J0PQE3"/>
<evidence type="ECO:0000313" key="2">
    <source>
        <dbReference type="Proteomes" id="UP000504607"/>
    </source>
</evidence>
<gene>
    <name evidence="3" type="primary">LOC105055903</name>
</gene>
<dbReference type="Proteomes" id="UP000504607">
    <property type="component" value="Chromosome 13"/>
</dbReference>
<sequence>MHAAAGRILSSNGAPFSSSLHAPPPLCTPLCTPFSSSLHAVLLLAARPSSSLHASLHAVLLLAARRSPPRPPLCTPLLLATVLPTSFILATHAVRLLSAWTAEESHRRSQPFTDHRSPPLRSSPRPFHPPAIAVFPRRRRRPNSTSSIAIVAGLPIFVHHRRRPRRRWSSRLCSPPPPPSPSFSSPSLLVVQQKLDVKGLRMDEEVCASIKILLSLKSKDQRYRLHMHYLNHGKDSV</sequence>
<proteinExistence type="predicted"/>
<feature type="region of interest" description="Disordered" evidence="1">
    <location>
        <begin position="107"/>
        <end position="133"/>
    </location>
</feature>
<keyword evidence="2" id="KW-1185">Reference proteome</keyword>
<evidence type="ECO:0000256" key="1">
    <source>
        <dbReference type="SAM" id="MobiDB-lite"/>
    </source>
</evidence>
<accession>A0A6J0PQE3</accession>
<dbReference type="AlphaFoldDB" id="A0A6J0PQE3"/>
<organism evidence="2 3">
    <name type="scientific">Elaeis guineensis var. tenera</name>
    <name type="common">Oil palm</name>
    <dbReference type="NCBI Taxonomy" id="51953"/>
    <lineage>
        <taxon>Eukaryota</taxon>
        <taxon>Viridiplantae</taxon>
        <taxon>Streptophyta</taxon>
        <taxon>Embryophyta</taxon>
        <taxon>Tracheophyta</taxon>
        <taxon>Spermatophyta</taxon>
        <taxon>Magnoliopsida</taxon>
        <taxon>Liliopsida</taxon>
        <taxon>Arecaceae</taxon>
        <taxon>Arecoideae</taxon>
        <taxon>Cocoseae</taxon>
        <taxon>Elaeidinae</taxon>
        <taxon>Elaeis</taxon>
    </lineage>
</organism>
<reference evidence="3" key="1">
    <citation type="submission" date="2025-08" db="UniProtKB">
        <authorList>
            <consortium name="RefSeq"/>
        </authorList>
    </citation>
    <scope>IDENTIFICATION</scope>
</reference>
<protein>
    <submittedName>
        <fullName evidence="3">Uncharacterized protein LOC105055903</fullName>
    </submittedName>
</protein>
<name>A0A6J0PQE3_ELAGV</name>
<feature type="compositionally biased region" description="Basic and acidic residues" evidence="1">
    <location>
        <begin position="107"/>
        <end position="117"/>
    </location>
</feature>
<evidence type="ECO:0000313" key="3">
    <source>
        <dbReference type="RefSeq" id="XP_019709947.1"/>
    </source>
</evidence>
<dbReference type="RefSeq" id="XP_019709947.1">
    <property type="nucleotide sequence ID" value="XM_019854388.2"/>
</dbReference>